<protein>
    <submittedName>
        <fullName evidence="1">Uncharacterized protein</fullName>
    </submittedName>
</protein>
<name>A0A511ZNZ7_9BACI</name>
<dbReference type="Proteomes" id="UP000321558">
    <property type="component" value="Unassembled WGS sequence"/>
</dbReference>
<sequence>MIFIGSILNVVVSSVPSPDGTETKKYTYFPLSVNLELSRQKERERKRVHQHFITELSGIKDTYVDVWDIREEENYFIAELFTKQRKQKCP</sequence>
<dbReference type="EMBL" id="BJYM01000019">
    <property type="protein sequence ID" value="GEN89184.1"/>
    <property type="molecule type" value="Genomic_DNA"/>
</dbReference>
<keyword evidence="2" id="KW-1185">Reference proteome</keyword>
<gene>
    <name evidence="1" type="ORF">OSO01_39230</name>
</gene>
<comment type="caution">
    <text evidence="1">The sequence shown here is derived from an EMBL/GenBank/DDBJ whole genome shotgun (WGS) entry which is preliminary data.</text>
</comment>
<accession>A0A511ZNZ7</accession>
<evidence type="ECO:0000313" key="2">
    <source>
        <dbReference type="Proteomes" id="UP000321558"/>
    </source>
</evidence>
<dbReference type="AlphaFoldDB" id="A0A511ZNZ7"/>
<proteinExistence type="predicted"/>
<reference evidence="1 2" key="1">
    <citation type="submission" date="2019-07" db="EMBL/GenBank/DDBJ databases">
        <title>Whole genome shotgun sequence of Oceanobacillus sojae NBRC 105379.</title>
        <authorList>
            <person name="Hosoyama A."/>
            <person name="Uohara A."/>
            <person name="Ohji S."/>
            <person name="Ichikawa N."/>
        </authorList>
    </citation>
    <scope>NUCLEOTIDE SEQUENCE [LARGE SCALE GENOMIC DNA]</scope>
    <source>
        <strain evidence="1 2">NBRC 105379</strain>
    </source>
</reference>
<evidence type="ECO:0000313" key="1">
    <source>
        <dbReference type="EMBL" id="GEN89184.1"/>
    </source>
</evidence>
<organism evidence="1 2">
    <name type="scientific">Oceanobacillus sojae</name>
    <dbReference type="NCBI Taxonomy" id="582851"/>
    <lineage>
        <taxon>Bacteria</taxon>
        <taxon>Bacillati</taxon>
        <taxon>Bacillota</taxon>
        <taxon>Bacilli</taxon>
        <taxon>Bacillales</taxon>
        <taxon>Bacillaceae</taxon>
        <taxon>Oceanobacillus</taxon>
    </lineage>
</organism>